<dbReference type="EMBL" id="JBBMFD010000001">
    <property type="protein sequence ID" value="MEQ2439350.1"/>
    <property type="molecule type" value="Genomic_DNA"/>
</dbReference>
<reference evidence="2 3" key="1">
    <citation type="submission" date="2024-03" db="EMBL/GenBank/DDBJ databases">
        <title>Human intestinal bacterial collection.</title>
        <authorList>
            <person name="Pauvert C."/>
            <person name="Hitch T.C.A."/>
            <person name="Clavel T."/>
        </authorList>
    </citation>
    <scope>NUCLEOTIDE SEQUENCE [LARGE SCALE GENOMIC DNA]</scope>
    <source>
        <strain evidence="2 3">CLA-JM-H44</strain>
    </source>
</reference>
<dbReference type="Proteomes" id="UP001489509">
    <property type="component" value="Unassembled WGS sequence"/>
</dbReference>
<dbReference type="SMART" id="SM00481">
    <property type="entry name" value="POLIIIAc"/>
    <property type="match status" value="1"/>
</dbReference>
<proteinExistence type="predicted"/>
<dbReference type="InterPro" id="IPR003141">
    <property type="entry name" value="Pol/His_phosphatase_N"/>
</dbReference>
<feature type="domain" description="Polymerase/histidinol phosphatase N-terminal" evidence="1">
    <location>
        <begin position="4"/>
        <end position="69"/>
    </location>
</feature>
<evidence type="ECO:0000313" key="2">
    <source>
        <dbReference type="EMBL" id="MEQ2439350.1"/>
    </source>
</evidence>
<name>A0ABV1DXY5_9FIRM</name>
<dbReference type="Gene3D" id="3.20.20.140">
    <property type="entry name" value="Metal-dependent hydrolases"/>
    <property type="match status" value="1"/>
</dbReference>
<dbReference type="InterPro" id="IPR052018">
    <property type="entry name" value="PHP_domain"/>
</dbReference>
<dbReference type="InterPro" id="IPR004013">
    <property type="entry name" value="PHP_dom"/>
</dbReference>
<comment type="caution">
    <text evidence="2">The sequence shown here is derived from an EMBL/GenBank/DDBJ whole genome shotgun (WGS) entry which is preliminary data.</text>
</comment>
<keyword evidence="3" id="KW-1185">Reference proteome</keyword>
<dbReference type="RefSeq" id="WP_349217625.1">
    <property type="nucleotide sequence ID" value="NZ_JBBMFD010000001.1"/>
</dbReference>
<evidence type="ECO:0000313" key="3">
    <source>
        <dbReference type="Proteomes" id="UP001489509"/>
    </source>
</evidence>
<dbReference type="InterPro" id="IPR016195">
    <property type="entry name" value="Pol/histidinol_Pase-like"/>
</dbReference>
<accession>A0ABV1DXY5</accession>
<dbReference type="PANTHER" id="PTHR42924:SF3">
    <property type="entry name" value="POLYMERASE_HISTIDINOL PHOSPHATASE N-TERMINAL DOMAIN-CONTAINING PROTEIN"/>
    <property type="match status" value="1"/>
</dbReference>
<gene>
    <name evidence="2" type="ORF">WMO26_00750</name>
</gene>
<sequence length="270" mass="29433">MFRADLHIHTTMSDGSMTAPEIAARAAKLGLTHIAFTDHDTTEGAKEAVLSAREQGLHAVPAVEISAFLPSLGTKAHILGYGYRHNAHIEALSAPTRQRRHQNSLWQIGVLQQLGYTISEELVRPFSHGVLYKQHIMDYLVKTGQADDLFGETFRRLFGKGGPCYSTIEYVNALDAVQAITADGGRAVLAHPGQQHNLSAVPMLVEAGLAGIELDHRSNTAADREEIHTLCRKYGLVKTGGSDFHGRYSRPDSELGGHLADDSSQVLFET</sequence>
<organism evidence="2 3">
    <name type="scientific">Solibaculum intestinale</name>
    <dbReference type="NCBI Taxonomy" id="3133165"/>
    <lineage>
        <taxon>Bacteria</taxon>
        <taxon>Bacillati</taxon>
        <taxon>Bacillota</taxon>
        <taxon>Clostridia</taxon>
        <taxon>Eubacteriales</taxon>
        <taxon>Oscillospiraceae</taxon>
        <taxon>Solibaculum</taxon>
    </lineage>
</organism>
<evidence type="ECO:0000259" key="1">
    <source>
        <dbReference type="SMART" id="SM00481"/>
    </source>
</evidence>
<dbReference type="SUPFAM" id="SSF89550">
    <property type="entry name" value="PHP domain-like"/>
    <property type="match status" value="1"/>
</dbReference>
<protein>
    <submittedName>
        <fullName evidence="2">PHP domain-containing protein</fullName>
    </submittedName>
</protein>
<dbReference type="PANTHER" id="PTHR42924">
    <property type="entry name" value="EXONUCLEASE"/>
    <property type="match status" value="1"/>
</dbReference>
<dbReference type="Pfam" id="PF02811">
    <property type="entry name" value="PHP"/>
    <property type="match status" value="1"/>
</dbReference>
<dbReference type="Gene3D" id="1.10.150.650">
    <property type="match status" value="1"/>
</dbReference>
<dbReference type="CDD" id="cd07438">
    <property type="entry name" value="PHP_HisPPase_AMP"/>
    <property type="match status" value="1"/>
</dbReference>